<dbReference type="PATRIC" id="fig|2287.6.peg.96"/>
<dbReference type="PANTHER" id="PTHR10890:SF3">
    <property type="entry name" value="CYSTEINE--TRNA LIGASE, CYTOPLASMIC"/>
    <property type="match status" value="1"/>
</dbReference>
<dbReference type="GO" id="GO:0008270">
    <property type="term" value="F:zinc ion binding"/>
    <property type="evidence" value="ECO:0007669"/>
    <property type="project" value="UniProtKB-UniRule"/>
</dbReference>
<dbReference type="AlphaFoldDB" id="A0A0E3MFV9"/>
<reference evidence="26 27" key="1">
    <citation type="journal article" date="2015" name="Genome Announc.">
        <title>Complete Genome Sequence of Sulfolobus solfataricus Strain 98/2 and Evolved Derivatives.</title>
        <authorList>
            <person name="McCarthy S."/>
            <person name="Gradnigo J."/>
            <person name="Johnson T."/>
            <person name="Payne S."/>
            <person name="Lipzen A."/>
            <person name="Martin J."/>
            <person name="Schackwitz W."/>
            <person name="Moriyama E."/>
            <person name="Blum P."/>
        </authorList>
    </citation>
    <scope>NUCLEOTIDE SEQUENCE [LARGE SCALE GENOMIC DNA]</scope>
    <source>
        <strain evidence="26">98/2 SULC</strain>
        <strain evidence="14">SARC-B</strain>
        <strain evidence="15">SARC-C</strain>
        <strain evidence="16 28">SULA</strain>
        <strain evidence="27">SULB</strain>
    </source>
</reference>
<evidence type="ECO:0000313" key="19">
    <source>
        <dbReference type="EMBL" id="AZF72295.1"/>
    </source>
</evidence>
<dbReference type="Proteomes" id="UP000267993">
    <property type="component" value="Chromosome"/>
</dbReference>
<dbReference type="PRINTS" id="PR00983">
    <property type="entry name" value="TRNASYNTHCYS"/>
</dbReference>
<evidence type="ECO:0000313" key="14">
    <source>
        <dbReference type="EMBL" id="AKA72546.1"/>
    </source>
</evidence>
<feature type="binding site" evidence="12">
    <location>
        <position position="238"/>
    </location>
    <ligand>
        <name>Zn(2+)</name>
        <dbReference type="ChEBI" id="CHEBI:29105"/>
    </ligand>
</feature>
<dbReference type="EMBL" id="CP033238">
    <property type="protein sequence ID" value="AZF74915.1"/>
    <property type="molecule type" value="Genomic_DNA"/>
</dbReference>
<comment type="subcellular location">
    <subcellularLocation>
        <location evidence="1 12">Cytoplasm</location>
    </subcellularLocation>
</comment>
<dbReference type="EMBL" id="CP011057">
    <property type="protein sequence ID" value="AKA77938.1"/>
    <property type="molecule type" value="Genomic_DNA"/>
</dbReference>
<dbReference type="Gene3D" id="1.20.120.1910">
    <property type="entry name" value="Cysteine-tRNA ligase, C-terminal anti-codon recognition domain"/>
    <property type="match status" value="1"/>
</dbReference>
<dbReference type="EMBL" id="CP033236">
    <property type="protein sequence ID" value="AZF69675.1"/>
    <property type="molecule type" value="Genomic_DNA"/>
</dbReference>
<dbReference type="SUPFAM" id="SSF52374">
    <property type="entry name" value="Nucleotidylyl transferase"/>
    <property type="match status" value="1"/>
</dbReference>
<dbReference type="CDD" id="cd00672">
    <property type="entry name" value="CysRS_core"/>
    <property type="match status" value="1"/>
</dbReference>
<evidence type="ECO:0000313" key="15">
    <source>
        <dbReference type="EMBL" id="AKA75245.1"/>
    </source>
</evidence>
<keyword evidence="9 12" id="KW-0648">Protein biosynthesis</keyword>
<dbReference type="EMBL" id="LT549890">
    <property type="protein sequence ID" value="SAI85973.1"/>
    <property type="molecule type" value="Genomic_DNA"/>
</dbReference>
<evidence type="ECO:0000313" key="36">
    <source>
        <dbReference type="Proteomes" id="UP000282269"/>
    </source>
</evidence>
<accession>A0A0E3MFV9</accession>
<keyword evidence="6 12" id="KW-0547">Nucleotide-binding</keyword>
<evidence type="ECO:0000313" key="30">
    <source>
        <dbReference type="Proteomes" id="UP000267993"/>
    </source>
</evidence>
<dbReference type="Proteomes" id="UP000033106">
    <property type="component" value="Chromosome"/>
</dbReference>
<dbReference type="Pfam" id="PF09190">
    <property type="entry name" value="DALR_2"/>
    <property type="match status" value="1"/>
</dbReference>
<dbReference type="OrthoDB" id="9445at2157"/>
<evidence type="ECO:0000256" key="6">
    <source>
        <dbReference type="ARBA" id="ARBA00022741"/>
    </source>
</evidence>
<evidence type="ECO:0000313" key="18">
    <source>
        <dbReference type="EMBL" id="AZF69675.1"/>
    </source>
</evidence>
<feature type="short sequence motif" description="'KMSKS' region" evidence="12">
    <location>
        <begin position="266"/>
        <end position="270"/>
    </location>
</feature>
<comment type="cofactor">
    <cofactor evidence="12">
        <name>Zn(2+)</name>
        <dbReference type="ChEBI" id="CHEBI:29105"/>
    </cofactor>
    <text evidence="12">Binds 1 zinc ion per subunit.</text>
</comment>
<dbReference type="InterPro" id="IPR015803">
    <property type="entry name" value="Cys-tRNA-ligase"/>
</dbReference>
<comment type="catalytic activity">
    <reaction evidence="11 12">
        <text>tRNA(Cys) + L-cysteine + ATP = L-cysteinyl-tRNA(Cys) + AMP + diphosphate</text>
        <dbReference type="Rhea" id="RHEA:17773"/>
        <dbReference type="Rhea" id="RHEA-COMP:9661"/>
        <dbReference type="Rhea" id="RHEA-COMP:9679"/>
        <dbReference type="ChEBI" id="CHEBI:30616"/>
        <dbReference type="ChEBI" id="CHEBI:33019"/>
        <dbReference type="ChEBI" id="CHEBI:35235"/>
        <dbReference type="ChEBI" id="CHEBI:78442"/>
        <dbReference type="ChEBI" id="CHEBI:78517"/>
        <dbReference type="ChEBI" id="CHEBI:456215"/>
        <dbReference type="EC" id="6.1.1.16"/>
    </reaction>
</comment>
<dbReference type="NCBIfam" id="TIGR00435">
    <property type="entry name" value="cysS"/>
    <property type="match status" value="1"/>
</dbReference>
<protein>
    <recommendedName>
        <fullName evidence="12">Cysteine--tRNA ligase</fullName>
        <ecNumber evidence="12">6.1.1.16</ecNumber>
    </recommendedName>
    <alternativeName>
        <fullName evidence="12">Cysteinyl-tRNA synthetase</fullName>
        <shortName evidence="12">CysRS</shortName>
    </alternativeName>
</protein>
<dbReference type="OMA" id="IMRWPSP"/>
<keyword evidence="10 12" id="KW-0030">Aminoacyl-tRNA synthetase</keyword>
<evidence type="ECO:0000256" key="5">
    <source>
        <dbReference type="ARBA" id="ARBA00022723"/>
    </source>
</evidence>
<evidence type="ECO:0000313" key="37">
    <source>
        <dbReference type="Proteomes" id="UP000594632"/>
    </source>
</evidence>
<keyword evidence="4 12" id="KW-0436">Ligase</keyword>
<organism evidence="16 28">
    <name type="scientific">Saccharolobus solfataricus</name>
    <name type="common">Sulfolobus solfataricus</name>
    <dbReference type="NCBI Taxonomy" id="2287"/>
    <lineage>
        <taxon>Archaea</taxon>
        <taxon>Thermoproteota</taxon>
        <taxon>Thermoprotei</taxon>
        <taxon>Sulfolobales</taxon>
        <taxon>Sulfolobaceae</taxon>
        <taxon>Saccharolobus</taxon>
    </lineage>
</organism>
<gene>
    <name evidence="12" type="primary">cysS</name>
    <name evidence="24" type="ORF">HFC64_06795</name>
    <name evidence="25" type="ORF">SSOP1_2419</name>
    <name evidence="16" type="ORF">SULA_0093</name>
    <name evidence="14" type="ORF">SULB_0094</name>
    <name evidence="15" type="ORF">SULC_0093</name>
    <name evidence="17" type="ORF">SULG_00470</name>
    <name evidence="18" type="ORF">SULH_00470</name>
    <name evidence="19" type="ORF">SULI_00470</name>
    <name evidence="20" type="ORF">SULM_00470</name>
    <name evidence="21" type="ORF">SULN_00470</name>
    <name evidence="22" type="ORF">SULO_00470</name>
    <name evidence="23" type="ORF">SULZ_00470</name>
</gene>
<feature type="binding site" evidence="12">
    <location>
        <position position="31"/>
    </location>
    <ligand>
        <name>Zn(2+)</name>
        <dbReference type="ChEBI" id="CHEBI:29105"/>
    </ligand>
</feature>
<keyword evidence="3 12" id="KW-0963">Cytoplasm</keyword>
<dbReference type="Proteomes" id="UP000273194">
    <property type="component" value="Chromosome"/>
</dbReference>
<evidence type="ECO:0000313" key="28">
    <source>
        <dbReference type="Proteomes" id="UP000033106"/>
    </source>
</evidence>
<dbReference type="SUPFAM" id="SSF47323">
    <property type="entry name" value="Anticodon-binding domain of a subclass of class I aminoacyl-tRNA synthetases"/>
    <property type="match status" value="1"/>
</dbReference>
<dbReference type="GO" id="GO:0004817">
    <property type="term" value="F:cysteine-tRNA ligase activity"/>
    <property type="evidence" value="ECO:0007669"/>
    <property type="project" value="UniProtKB-UniRule"/>
</dbReference>
<dbReference type="KEGG" id="ssoa:SULA_0093"/>
<dbReference type="Pfam" id="PF01406">
    <property type="entry name" value="tRNA-synt_1e"/>
    <property type="match status" value="1"/>
</dbReference>
<evidence type="ECO:0000313" key="32">
    <source>
        <dbReference type="Proteomes" id="UP000273194"/>
    </source>
</evidence>
<dbReference type="GeneID" id="44128012"/>
<dbReference type="EMBL" id="CP033239">
    <property type="protein sequence ID" value="AZF77522.1"/>
    <property type="molecule type" value="Genomic_DNA"/>
</dbReference>
<dbReference type="SMR" id="A0A0E3MFV9"/>
<dbReference type="InterPro" id="IPR015273">
    <property type="entry name" value="Cys-tRNA-synt_Ia_DALR"/>
</dbReference>
<dbReference type="Proteomes" id="UP000594632">
    <property type="component" value="Chromosome"/>
</dbReference>
<proteinExistence type="inferred from homology"/>
<feature type="short sequence motif" description="'HIGH' region" evidence="12">
    <location>
        <begin position="33"/>
        <end position="43"/>
    </location>
</feature>
<evidence type="ECO:0000256" key="4">
    <source>
        <dbReference type="ARBA" id="ARBA00022598"/>
    </source>
</evidence>
<dbReference type="HAMAP" id="MF_00041">
    <property type="entry name" value="Cys_tRNA_synth"/>
    <property type="match status" value="1"/>
</dbReference>
<reference evidence="29" key="2">
    <citation type="submission" date="2016-04" db="EMBL/GenBank/DDBJ databases">
        <authorList>
            <person name="Shah S.A."/>
            <person name="Garrett R.A."/>
        </authorList>
    </citation>
    <scope>NUCLEOTIDE SEQUENCE [LARGE SCALE GENOMIC DNA]</scope>
    <source>
        <strain evidence="29">ATCC 35091 / DSM 1616 / JCM 8930 / NBRC 15331 / P1</strain>
    </source>
</reference>
<dbReference type="RefSeq" id="WP_009991836.1">
    <property type="nucleotide sequence ID" value="NZ_CP011055.2"/>
</dbReference>
<evidence type="ECO:0000313" key="22">
    <source>
        <dbReference type="EMBL" id="AZF80129.1"/>
    </source>
</evidence>
<dbReference type="Proteomes" id="UP000076770">
    <property type="component" value="Chromosome i"/>
</dbReference>
<evidence type="ECO:0000313" key="27">
    <source>
        <dbReference type="Proteomes" id="UP000033085"/>
    </source>
</evidence>
<keyword evidence="7 12" id="KW-0862">Zinc</keyword>
<evidence type="ECO:0000313" key="34">
    <source>
        <dbReference type="Proteomes" id="UP000275843"/>
    </source>
</evidence>
<evidence type="ECO:0000313" key="25">
    <source>
        <dbReference type="EMBL" id="SAI85973.1"/>
    </source>
</evidence>
<dbReference type="Proteomes" id="UP000275843">
    <property type="component" value="Chromosome"/>
</dbReference>
<evidence type="ECO:0000313" key="17">
    <source>
        <dbReference type="EMBL" id="AZF67055.1"/>
    </source>
</evidence>
<dbReference type="Proteomes" id="UP000273443">
    <property type="component" value="Chromosome"/>
</dbReference>
<evidence type="ECO:0000313" key="35">
    <source>
        <dbReference type="Proteomes" id="UP000278715"/>
    </source>
</evidence>
<dbReference type="GO" id="GO:0005524">
    <property type="term" value="F:ATP binding"/>
    <property type="evidence" value="ECO:0007669"/>
    <property type="project" value="UniProtKB-UniRule"/>
</dbReference>
<keyword evidence="5 12" id="KW-0479">Metal-binding</keyword>
<dbReference type="GeneID" id="1453769"/>
<dbReference type="GO" id="GO:0006423">
    <property type="term" value="P:cysteinyl-tRNA aminoacylation"/>
    <property type="evidence" value="ECO:0007669"/>
    <property type="project" value="UniProtKB-UniRule"/>
</dbReference>
<evidence type="ECO:0000313" key="21">
    <source>
        <dbReference type="EMBL" id="AZF77522.1"/>
    </source>
</evidence>
<dbReference type="InterPro" id="IPR032678">
    <property type="entry name" value="tRNA-synt_1_cat_dom"/>
</dbReference>
<dbReference type="EMBL" id="CP011056">
    <property type="protein sequence ID" value="AKA75245.1"/>
    <property type="molecule type" value="Genomic_DNA"/>
</dbReference>
<dbReference type="EMBL" id="CP033237">
    <property type="protein sequence ID" value="AZF72295.1"/>
    <property type="molecule type" value="Genomic_DNA"/>
</dbReference>
<dbReference type="InterPro" id="IPR024909">
    <property type="entry name" value="Cys-tRNA/MSH_ligase"/>
</dbReference>
<dbReference type="Proteomes" id="UP000269431">
    <property type="component" value="Chromosome"/>
</dbReference>
<dbReference type="InterPro" id="IPR014729">
    <property type="entry name" value="Rossmann-like_a/b/a_fold"/>
</dbReference>
<evidence type="ECO:0000256" key="3">
    <source>
        <dbReference type="ARBA" id="ARBA00022490"/>
    </source>
</evidence>
<evidence type="ECO:0000256" key="11">
    <source>
        <dbReference type="ARBA" id="ARBA00047398"/>
    </source>
</evidence>
<dbReference type="Proteomes" id="UP000278715">
    <property type="component" value="Chromosome"/>
</dbReference>
<evidence type="ECO:0000313" key="24">
    <source>
        <dbReference type="EMBL" id="QPG49561.1"/>
    </source>
</evidence>
<dbReference type="Gene3D" id="3.40.50.620">
    <property type="entry name" value="HUPs"/>
    <property type="match status" value="1"/>
</dbReference>
<dbReference type="PANTHER" id="PTHR10890">
    <property type="entry name" value="CYSTEINYL-TRNA SYNTHETASE"/>
    <property type="match status" value="1"/>
</dbReference>
<evidence type="ECO:0000256" key="9">
    <source>
        <dbReference type="ARBA" id="ARBA00022917"/>
    </source>
</evidence>
<dbReference type="InterPro" id="IPR009080">
    <property type="entry name" value="tRNAsynth_Ia_anticodon-bd"/>
</dbReference>
<dbReference type="EMBL" id="CP050869">
    <property type="protein sequence ID" value="QPG49561.1"/>
    <property type="molecule type" value="Genomic_DNA"/>
</dbReference>
<evidence type="ECO:0000313" key="16">
    <source>
        <dbReference type="EMBL" id="AKA77938.1"/>
    </source>
</evidence>
<dbReference type="Proteomes" id="UP000282269">
    <property type="component" value="Chromosome"/>
</dbReference>
<dbReference type="FunFam" id="3.40.50.620:FF:000068">
    <property type="entry name" value="Cysteine--tRNA ligase"/>
    <property type="match status" value="1"/>
</dbReference>
<evidence type="ECO:0000313" key="23">
    <source>
        <dbReference type="EMBL" id="AZF82736.1"/>
    </source>
</evidence>
<dbReference type="Proteomes" id="UP000033057">
    <property type="component" value="Chromosome"/>
</dbReference>
<reference evidence="16" key="5">
    <citation type="submission" date="2018-10" db="EMBL/GenBank/DDBJ databases">
        <authorList>
            <person name="McCarthy S."/>
            <person name="Gradnigo J."/>
            <person name="Johnson T."/>
            <person name="Payne S."/>
            <person name="Lipzen A."/>
            <person name="Schackwitz W."/>
            <person name="Martin J."/>
            <person name="Moriyama E."/>
            <person name="Blum P."/>
        </authorList>
    </citation>
    <scope>NUCLEOTIDE SEQUENCE</scope>
    <source>
        <strain evidence="14">SARC-B</strain>
        <strain evidence="15">SARC-C</strain>
        <strain evidence="16">SULA</strain>
    </source>
</reference>
<reference evidence="25" key="3">
    <citation type="submission" date="2016-04" db="EMBL/GenBank/DDBJ databases">
        <authorList>
            <person name="Evans L.H."/>
            <person name="Alamgir A."/>
            <person name="Owens N."/>
            <person name="Weber N.D."/>
            <person name="Virtaneva K."/>
            <person name="Barbian K."/>
            <person name="Babar A."/>
            <person name="Rosenke K."/>
        </authorList>
    </citation>
    <scope>NUCLEOTIDE SEQUENCE</scope>
    <source>
        <strain evidence="25">P1</strain>
    </source>
</reference>
<reference evidence="24 37" key="6">
    <citation type="journal article" date="2020" name="Nat. Commun.">
        <title>The structures of two archaeal type IV pili illuminate evolutionary relationships.</title>
        <authorList>
            <person name="Wang F."/>
            <person name="Baquero D.P."/>
            <person name="Su Z."/>
            <person name="Beltran L.C."/>
            <person name="Prangishvili D."/>
            <person name="Krupovic M."/>
            <person name="Egelman E.H."/>
        </authorList>
    </citation>
    <scope>NUCLEOTIDE SEQUENCE [LARGE SCALE GENOMIC DNA]</scope>
    <source>
        <strain evidence="24 37">POZ149</strain>
    </source>
</reference>
<evidence type="ECO:0000256" key="1">
    <source>
        <dbReference type="ARBA" id="ARBA00004496"/>
    </source>
</evidence>
<dbReference type="KEGG" id="ssof:SULC_0093"/>
<dbReference type="GO" id="GO:0005737">
    <property type="term" value="C:cytoplasm"/>
    <property type="evidence" value="ECO:0007669"/>
    <property type="project" value="UniProtKB-SubCell"/>
</dbReference>
<evidence type="ECO:0000313" key="33">
    <source>
        <dbReference type="Proteomes" id="UP000273443"/>
    </source>
</evidence>
<feature type="binding site" evidence="12">
    <location>
        <position position="234"/>
    </location>
    <ligand>
        <name>Zn(2+)</name>
        <dbReference type="ChEBI" id="CHEBI:29105"/>
    </ligand>
</feature>
<keyword evidence="8 12" id="KW-0067">ATP-binding</keyword>
<name>A0A0E3MFV9_SACSO</name>
<dbReference type="KEGG" id="ssol:SULB_0094"/>
<feature type="binding site" evidence="12">
    <location>
        <position position="209"/>
    </location>
    <ligand>
        <name>Zn(2+)</name>
        <dbReference type="ChEBI" id="CHEBI:29105"/>
    </ligand>
</feature>
<dbReference type="EMBL" id="CP033240">
    <property type="protein sequence ID" value="AZF80129.1"/>
    <property type="molecule type" value="Genomic_DNA"/>
</dbReference>
<comment type="similarity">
    <text evidence="2 12">Belongs to the class-I aminoacyl-tRNA synthetase family.</text>
</comment>
<dbReference type="SMART" id="SM00840">
    <property type="entry name" value="DALR_2"/>
    <property type="match status" value="1"/>
</dbReference>
<evidence type="ECO:0000313" key="31">
    <source>
        <dbReference type="Proteomes" id="UP000269431"/>
    </source>
</evidence>
<reference evidence="30 31" key="4">
    <citation type="journal article" date="2018" name="Proc. Natl. Acad. Sci. U.S.A.">
        <title>Nonmutational mechanism of inheritance in the Archaeon Sulfolobus solfataricus.</title>
        <authorList>
            <person name="Payne S."/>
            <person name="McCarthy S."/>
            <person name="Johnson T."/>
            <person name="North E."/>
            <person name="Blum P."/>
        </authorList>
    </citation>
    <scope>NUCLEOTIDE SEQUENCE [LARGE SCALE GENOMIC DNA]</scope>
    <source>
        <strain evidence="18 30">SARC-H</strain>
        <strain evidence="19 34">SARC-I</strain>
        <strain evidence="21 35">SARC-N</strain>
        <strain evidence="22 36">SARC-O</strain>
        <strain evidence="23 31">SUL120</strain>
        <strain evidence="17 32">SULG</strain>
        <strain evidence="20 33">SULM</strain>
    </source>
</reference>
<evidence type="ECO:0000256" key="10">
    <source>
        <dbReference type="ARBA" id="ARBA00023146"/>
    </source>
</evidence>
<evidence type="ECO:0000256" key="7">
    <source>
        <dbReference type="ARBA" id="ARBA00022833"/>
    </source>
</evidence>
<evidence type="ECO:0000313" key="26">
    <source>
        <dbReference type="Proteomes" id="UP000033057"/>
    </source>
</evidence>
<evidence type="ECO:0000256" key="8">
    <source>
        <dbReference type="ARBA" id="ARBA00022840"/>
    </source>
</evidence>
<evidence type="ECO:0000256" key="2">
    <source>
        <dbReference type="ARBA" id="ARBA00005594"/>
    </source>
</evidence>
<feature type="binding site" evidence="12">
    <location>
        <position position="269"/>
    </location>
    <ligand>
        <name>ATP</name>
        <dbReference type="ChEBI" id="CHEBI:30616"/>
    </ligand>
</feature>
<feature type="domain" description="Cysteinyl-tRNA synthetase class Ia DALR" evidence="13">
    <location>
        <begin position="355"/>
        <end position="414"/>
    </location>
</feature>
<dbReference type="EMBL" id="CP033235">
    <property type="protein sequence ID" value="AZF67055.1"/>
    <property type="molecule type" value="Genomic_DNA"/>
</dbReference>
<evidence type="ECO:0000256" key="12">
    <source>
        <dbReference type="HAMAP-Rule" id="MF_00041"/>
    </source>
</evidence>
<dbReference type="EMBL" id="CP033241">
    <property type="protein sequence ID" value="AZF82736.1"/>
    <property type="molecule type" value="Genomic_DNA"/>
</dbReference>
<dbReference type="EMBL" id="CP011055">
    <property type="protein sequence ID" value="AKA72546.1"/>
    <property type="molecule type" value="Genomic_DNA"/>
</dbReference>
<dbReference type="EC" id="6.1.1.16" evidence="12"/>
<dbReference type="Proteomes" id="UP000033085">
    <property type="component" value="Chromosome"/>
</dbReference>
<evidence type="ECO:0000313" key="29">
    <source>
        <dbReference type="Proteomes" id="UP000076770"/>
    </source>
</evidence>
<sequence>MDFRIRVYNSLGRKLEEFGTVEPNLVKMYVCGPTVYDYVHIGHGRTFVVFDAISRYLRLRGYTVIRVQNITDIDDKIIKKSQEIGKDWNEIVDYFTKDYLDMLSQLKVKIDIHPRVTQHIREIIDFVQRLIDKGHAYVAPSGSVYFDVDTYPNYGELSNTKKEEWNQGEEFVKEKKHSYDFALWKAWKPGEPYWESPWGKGRPGWHIECSTMSTRYLGERFDIHGGGADLIFPHHENERAQTEALIGEKWVTYWVHSAFVTIRKEKMSKSLGNIIPLNEAIKKWGPSVLRYWYLTSHYRSPIDFSEEALEQAKSALQRIKDSMAIIRDVISEGPKFYVKDDDIKVYREILNNLNNFHTAMSNDFDTSTALSYIHEIVRLVFSTLQYSRDFLGAMLAFETLKQFNEVFGVMDEEFYPTYDKMYKIIDAVVDIRNQLRQMKLYEISDKIREELLKAGVRILDSKDKSTWRFE</sequence>
<evidence type="ECO:0000259" key="13">
    <source>
        <dbReference type="SMART" id="SM00840"/>
    </source>
</evidence>
<evidence type="ECO:0000313" key="20">
    <source>
        <dbReference type="EMBL" id="AZF74915.1"/>
    </source>
</evidence>